<dbReference type="Proteomes" id="UP001054821">
    <property type="component" value="Chromosome 1"/>
</dbReference>
<name>A0AAD4ZX23_PRUDU</name>
<evidence type="ECO:0000313" key="1">
    <source>
        <dbReference type="EMBL" id="KAI5355867.1"/>
    </source>
</evidence>
<evidence type="ECO:0000313" key="2">
    <source>
        <dbReference type="Proteomes" id="UP001054821"/>
    </source>
</evidence>
<proteinExistence type="predicted"/>
<reference evidence="1 2" key="1">
    <citation type="journal article" date="2022" name="G3 (Bethesda)">
        <title>Whole-genome sequence and methylome profiling of the almond [Prunus dulcis (Mill.) D.A. Webb] cultivar 'Nonpareil'.</title>
        <authorList>
            <person name="D'Amico-Willman K.M."/>
            <person name="Ouma W.Z."/>
            <person name="Meulia T."/>
            <person name="Sideli G.M."/>
            <person name="Gradziel T.M."/>
            <person name="Fresnedo-Ramirez J."/>
        </authorList>
    </citation>
    <scope>NUCLEOTIDE SEQUENCE [LARGE SCALE GENOMIC DNA]</scope>
    <source>
        <strain evidence="1">Clone GOH B32 T37-40</strain>
    </source>
</reference>
<organism evidence="1 2">
    <name type="scientific">Prunus dulcis</name>
    <name type="common">Almond</name>
    <name type="synonym">Amygdalus dulcis</name>
    <dbReference type="NCBI Taxonomy" id="3755"/>
    <lineage>
        <taxon>Eukaryota</taxon>
        <taxon>Viridiplantae</taxon>
        <taxon>Streptophyta</taxon>
        <taxon>Embryophyta</taxon>
        <taxon>Tracheophyta</taxon>
        <taxon>Spermatophyta</taxon>
        <taxon>Magnoliopsida</taxon>
        <taxon>eudicotyledons</taxon>
        <taxon>Gunneridae</taxon>
        <taxon>Pentapetalae</taxon>
        <taxon>rosids</taxon>
        <taxon>fabids</taxon>
        <taxon>Rosales</taxon>
        <taxon>Rosaceae</taxon>
        <taxon>Amygdaloideae</taxon>
        <taxon>Amygdaleae</taxon>
        <taxon>Prunus</taxon>
    </lineage>
</organism>
<accession>A0AAD4ZX23</accession>
<comment type="caution">
    <text evidence="1">The sequence shown here is derived from an EMBL/GenBank/DDBJ whole genome shotgun (WGS) entry which is preliminary data.</text>
</comment>
<gene>
    <name evidence="1" type="ORF">L3X38_008762</name>
</gene>
<sequence length="98" mass="11060">MTQPIHLYQPVGDTKGSIGELYVTVTELQSALTGLQLILLFPFARLQARFHFRKADANASCRMFQILVFSTSSTLLRENKLKCLSRRNLNLLGIHVVV</sequence>
<dbReference type="EMBL" id="JAJFAZ020000001">
    <property type="protein sequence ID" value="KAI5355867.1"/>
    <property type="molecule type" value="Genomic_DNA"/>
</dbReference>
<dbReference type="AlphaFoldDB" id="A0AAD4ZX23"/>
<protein>
    <submittedName>
        <fullName evidence="1">Uncharacterized protein</fullName>
    </submittedName>
</protein>
<keyword evidence="2" id="KW-1185">Reference proteome</keyword>